<dbReference type="PROSITE" id="PS51819">
    <property type="entry name" value="VOC"/>
    <property type="match status" value="1"/>
</dbReference>
<keyword evidence="3" id="KW-1185">Reference proteome</keyword>
<dbReference type="AlphaFoldDB" id="A0A100WG97"/>
<reference evidence="3" key="1">
    <citation type="journal article" date="2016" name="Genome Announc.">
        <title>Draft Genome Sequences of Five Rapidly Growing Mycobacterium Species, M. thermoresistibile, M. fortuitum subsp. acetamidolyticum, M. canariasense, M. brisbanense, and M. novocastrense.</title>
        <authorList>
            <person name="Katahira K."/>
            <person name="Ogura Y."/>
            <person name="Gotoh Y."/>
            <person name="Hayashi T."/>
        </authorList>
    </citation>
    <scope>NUCLEOTIDE SEQUENCE [LARGE SCALE GENOMIC DNA]</scope>
    <source>
        <strain evidence="3">JCM15298</strain>
    </source>
</reference>
<dbReference type="InterPro" id="IPR004360">
    <property type="entry name" value="Glyas_Fos-R_dOase_dom"/>
</dbReference>
<name>A0A100WG97_MYCCR</name>
<proteinExistence type="predicted"/>
<dbReference type="STRING" id="228230.RMCC_4566"/>
<dbReference type="SUPFAM" id="SSF54593">
    <property type="entry name" value="Glyoxalase/Bleomycin resistance protein/Dihydroxybiphenyl dioxygenase"/>
    <property type="match status" value="1"/>
</dbReference>
<feature type="domain" description="VOC" evidence="1">
    <location>
        <begin position="3"/>
        <end position="142"/>
    </location>
</feature>
<evidence type="ECO:0000313" key="2">
    <source>
        <dbReference type="EMBL" id="GAS97600.1"/>
    </source>
</evidence>
<keyword evidence="2" id="KW-0560">Oxidoreductase</keyword>
<accession>A0A100WG97</accession>
<dbReference type="GO" id="GO:0051213">
    <property type="term" value="F:dioxygenase activity"/>
    <property type="evidence" value="ECO:0007669"/>
    <property type="project" value="UniProtKB-KW"/>
</dbReference>
<gene>
    <name evidence="2" type="ORF">RMCC_4566</name>
</gene>
<protein>
    <submittedName>
        <fullName evidence="2">Glyoxalase/bleomycin resistance protein/dioxygenase</fullName>
    </submittedName>
</protein>
<sequence>MEILASRMLIRPADYPKSVAFYRDQIGLAIAREYNGGTVFYAGQSLLELAGHGEPSAAGMPVGRAERRDVAVGRAERRDIAVGRAERRDVALWLQVRDVGAAQTELAGRGVTIARPAREEPWGLHEMHVTDPDGILLIFVEVPPTHPLRRDVRD</sequence>
<reference evidence="3" key="2">
    <citation type="submission" date="2016-02" db="EMBL/GenBank/DDBJ databases">
        <title>Draft genome sequence of five rapidly growing Mycobacterium species.</title>
        <authorList>
            <person name="Katahira K."/>
            <person name="Gotou Y."/>
            <person name="Iida K."/>
            <person name="Ogura Y."/>
            <person name="Hayashi T."/>
        </authorList>
    </citation>
    <scope>NUCLEOTIDE SEQUENCE [LARGE SCALE GENOMIC DNA]</scope>
    <source>
        <strain evidence="3">JCM15298</strain>
    </source>
</reference>
<comment type="caution">
    <text evidence="2">The sequence shown here is derived from an EMBL/GenBank/DDBJ whole genome shotgun (WGS) entry which is preliminary data.</text>
</comment>
<dbReference type="Gene3D" id="3.10.180.10">
    <property type="entry name" value="2,3-Dihydroxybiphenyl 1,2-Dioxygenase, domain 1"/>
    <property type="match status" value="1"/>
</dbReference>
<dbReference type="InterPro" id="IPR029068">
    <property type="entry name" value="Glyas_Bleomycin-R_OHBP_Dase"/>
</dbReference>
<organism evidence="2 3">
    <name type="scientific">Mycolicibacterium canariasense</name>
    <name type="common">Mycobacterium canariasense</name>
    <dbReference type="NCBI Taxonomy" id="228230"/>
    <lineage>
        <taxon>Bacteria</taxon>
        <taxon>Bacillati</taxon>
        <taxon>Actinomycetota</taxon>
        <taxon>Actinomycetes</taxon>
        <taxon>Mycobacteriales</taxon>
        <taxon>Mycobacteriaceae</taxon>
        <taxon>Mycolicibacterium</taxon>
    </lineage>
</organism>
<dbReference type="RefSeq" id="WP_062658476.1">
    <property type="nucleotide sequence ID" value="NZ_BCSY01000076.1"/>
</dbReference>
<keyword evidence="2" id="KW-0223">Dioxygenase</keyword>
<dbReference type="InterPro" id="IPR037523">
    <property type="entry name" value="VOC_core"/>
</dbReference>
<evidence type="ECO:0000313" key="3">
    <source>
        <dbReference type="Proteomes" id="UP000069443"/>
    </source>
</evidence>
<evidence type="ECO:0000259" key="1">
    <source>
        <dbReference type="PROSITE" id="PS51819"/>
    </source>
</evidence>
<dbReference type="EMBL" id="BCSY01000076">
    <property type="protein sequence ID" value="GAS97600.1"/>
    <property type="molecule type" value="Genomic_DNA"/>
</dbReference>
<dbReference type="OrthoDB" id="3428042at2"/>
<dbReference type="Proteomes" id="UP000069443">
    <property type="component" value="Unassembled WGS sequence"/>
</dbReference>
<dbReference type="Pfam" id="PF00903">
    <property type="entry name" value="Glyoxalase"/>
    <property type="match status" value="1"/>
</dbReference>